<evidence type="ECO:0000256" key="5">
    <source>
        <dbReference type="ARBA" id="ARBA00022792"/>
    </source>
</evidence>
<keyword evidence="5 11" id="KW-0999">Mitochondrion inner membrane</keyword>
<keyword evidence="9" id="KW-0472">Membrane</keyword>
<reference evidence="12 13" key="1">
    <citation type="submission" date="2014-04" db="EMBL/GenBank/DDBJ databases">
        <authorList>
            <consortium name="DOE Joint Genome Institute"/>
            <person name="Kuo A."/>
            <person name="Girlanda M."/>
            <person name="Perotto S."/>
            <person name="Kohler A."/>
            <person name="Nagy L.G."/>
            <person name="Floudas D."/>
            <person name="Copeland A."/>
            <person name="Barry K.W."/>
            <person name="Cichocki N."/>
            <person name="Veneault-Fourrey C."/>
            <person name="LaButti K."/>
            <person name="Lindquist E.A."/>
            <person name="Lipzen A."/>
            <person name="Lundell T."/>
            <person name="Morin E."/>
            <person name="Murat C."/>
            <person name="Sun H."/>
            <person name="Tunlid A."/>
            <person name="Henrissat B."/>
            <person name="Grigoriev I.V."/>
            <person name="Hibbett D.S."/>
            <person name="Martin F."/>
            <person name="Nordberg H.P."/>
            <person name="Cantor M.N."/>
            <person name="Hua S.X."/>
        </authorList>
    </citation>
    <scope>NUCLEOTIDE SEQUENCE [LARGE SCALE GENOMIC DNA]</scope>
    <source>
        <strain evidence="12 13">MUT 4182</strain>
    </source>
</reference>
<keyword evidence="6" id="KW-1133">Transmembrane helix</keyword>
<protein>
    <recommendedName>
        <fullName evidence="3 11">MICOS complex subunit MIC60</fullName>
    </recommendedName>
    <alternativeName>
        <fullName evidence="11">Mitofilin</fullName>
    </alternativeName>
</protein>
<dbReference type="PANTHER" id="PTHR15415:SF7">
    <property type="entry name" value="MICOS COMPLEX SUBUNIT MIC60"/>
    <property type="match status" value="1"/>
</dbReference>
<comment type="similarity">
    <text evidence="2 11">Belongs to the MICOS complex subunit Mic60 family.</text>
</comment>
<comment type="function">
    <text evidence="10">Component of the MICOS complex, a large protein complex of the mitochondrial inner membrane that plays crucial roles in the maintenance of crista junctions, inner membrane architecture, and formation of contact sites to the outer membrane. Plays a role in keeping cristae membranes connected to the inner boundary membrane. Also promotes protein import via the mitochondrial intermembrane space assembly (MIA) pathway.</text>
</comment>
<evidence type="ECO:0000256" key="11">
    <source>
        <dbReference type="RuleBase" id="RU363000"/>
    </source>
</evidence>
<evidence type="ECO:0000313" key="13">
    <source>
        <dbReference type="Proteomes" id="UP000054248"/>
    </source>
</evidence>
<gene>
    <name evidence="12" type="ORF">M407DRAFT_12989</name>
</gene>
<organism evidence="12 13">
    <name type="scientific">Tulasnella calospora MUT 4182</name>
    <dbReference type="NCBI Taxonomy" id="1051891"/>
    <lineage>
        <taxon>Eukaryota</taxon>
        <taxon>Fungi</taxon>
        <taxon>Dikarya</taxon>
        <taxon>Basidiomycota</taxon>
        <taxon>Agaricomycotina</taxon>
        <taxon>Agaricomycetes</taxon>
        <taxon>Cantharellales</taxon>
        <taxon>Tulasnellaceae</taxon>
        <taxon>Tulasnella</taxon>
    </lineage>
</organism>
<keyword evidence="8 11" id="KW-0496">Mitochondrion</keyword>
<comment type="subunit">
    <text evidence="11">Component of the mitochondrial contact site and cristae organizing system (MICOS) complex.</text>
</comment>
<dbReference type="Pfam" id="PF09731">
    <property type="entry name" value="Mitofilin"/>
    <property type="match status" value="1"/>
</dbReference>
<keyword evidence="13" id="KW-1185">Reference proteome</keyword>
<keyword evidence="4 11" id="KW-0812">Transmembrane</keyword>
<dbReference type="PANTHER" id="PTHR15415">
    <property type="entry name" value="MITOFILIN"/>
    <property type="match status" value="1"/>
</dbReference>
<evidence type="ECO:0000256" key="10">
    <source>
        <dbReference type="ARBA" id="ARBA00025571"/>
    </source>
</evidence>
<reference evidence="13" key="2">
    <citation type="submission" date="2015-01" db="EMBL/GenBank/DDBJ databases">
        <title>Evolutionary Origins and Diversification of the Mycorrhizal Mutualists.</title>
        <authorList>
            <consortium name="DOE Joint Genome Institute"/>
            <consortium name="Mycorrhizal Genomics Consortium"/>
            <person name="Kohler A."/>
            <person name="Kuo A."/>
            <person name="Nagy L.G."/>
            <person name="Floudas D."/>
            <person name="Copeland A."/>
            <person name="Barry K.W."/>
            <person name="Cichocki N."/>
            <person name="Veneault-Fourrey C."/>
            <person name="LaButti K."/>
            <person name="Lindquist E.A."/>
            <person name="Lipzen A."/>
            <person name="Lundell T."/>
            <person name="Morin E."/>
            <person name="Murat C."/>
            <person name="Riley R."/>
            <person name="Ohm R."/>
            <person name="Sun H."/>
            <person name="Tunlid A."/>
            <person name="Henrissat B."/>
            <person name="Grigoriev I.V."/>
            <person name="Hibbett D.S."/>
            <person name="Martin F."/>
        </authorList>
    </citation>
    <scope>NUCLEOTIDE SEQUENCE [LARGE SCALE GENOMIC DNA]</scope>
    <source>
        <strain evidence="13">MUT 4182</strain>
    </source>
</reference>
<name>A0A0C3K3U3_9AGAM</name>
<dbReference type="EMBL" id="KN823681">
    <property type="protein sequence ID" value="KIO16088.1"/>
    <property type="molecule type" value="Genomic_DNA"/>
</dbReference>
<proteinExistence type="inferred from homology"/>
<accession>A0A0C3K3U3</accession>
<dbReference type="InterPro" id="IPR019133">
    <property type="entry name" value="MIC60"/>
</dbReference>
<dbReference type="STRING" id="1051891.A0A0C3K3U3"/>
<evidence type="ECO:0000256" key="7">
    <source>
        <dbReference type="ARBA" id="ARBA00023054"/>
    </source>
</evidence>
<evidence type="ECO:0000313" key="12">
    <source>
        <dbReference type="EMBL" id="KIO16088.1"/>
    </source>
</evidence>
<keyword evidence="7" id="KW-0175">Coiled coil</keyword>
<evidence type="ECO:0000256" key="8">
    <source>
        <dbReference type="ARBA" id="ARBA00023128"/>
    </source>
</evidence>
<dbReference type="AlphaFoldDB" id="A0A0C3K3U3"/>
<evidence type="ECO:0000256" key="1">
    <source>
        <dbReference type="ARBA" id="ARBA00004434"/>
    </source>
</evidence>
<evidence type="ECO:0000256" key="2">
    <source>
        <dbReference type="ARBA" id="ARBA00010877"/>
    </source>
</evidence>
<sequence length="182" mass="19547">LRNVATSHPDPIIDAALDTLESSSTPDVGVEPLSDLASWFFTSVSPKVESVSLVPDQGAGLLSHIASAVLSKLRFKPRGLPEGNDVLSVLARAEYHLNEKDLDTAARELNQLSGWSKALLKDWLDAARARLEVQQALEDASHGQSTVLLWWIAALGYALKTSVRLTMNGSSYLVTLAKAGGE</sequence>
<evidence type="ECO:0000256" key="4">
    <source>
        <dbReference type="ARBA" id="ARBA00022692"/>
    </source>
</evidence>
<feature type="non-terminal residue" evidence="12">
    <location>
        <position position="1"/>
    </location>
</feature>
<dbReference type="GO" id="GO:0061617">
    <property type="term" value="C:MICOS complex"/>
    <property type="evidence" value="ECO:0007669"/>
    <property type="project" value="TreeGrafter"/>
</dbReference>
<dbReference type="OrthoDB" id="10261039at2759"/>
<evidence type="ECO:0000256" key="9">
    <source>
        <dbReference type="ARBA" id="ARBA00023136"/>
    </source>
</evidence>
<evidence type="ECO:0000256" key="6">
    <source>
        <dbReference type="ARBA" id="ARBA00022989"/>
    </source>
</evidence>
<dbReference type="HOGENOM" id="CLU_1485522_0_0_1"/>
<dbReference type="Proteomes" id="UP000054248">
    <property type="component" value="Unassembled WGS sequence"/>
</dbReference>
<dbReference type="GO" id="GO:0042407">
    <property type="term" value="P:cristae formation"/>
    <property type="evidence" value="ECO:0007669"/>
    <property type="project" value="TreeGrafter"/>
</dbReference>
<comment type="subcellular location">
    <subcellularLocation>
        <location evidence="1 11">Mitochondrion inner membrane</location>
        <topology evidence="1 11">Single-pass membrane protein</topology>
    </subcellularLocation>
</comment>
<evidence type="ECO:0000256" key="3">
    <source>
        <dbReference type="ARBA" id="ARBA00018116"/>
    </source>
</evidence>